<dbReference type="AlphaFoldDB" id="A0A671RHW1"/>
<dbReference type="Ensembl" id="ENSSANT00000088041.1">
    <property type="protein sequence ID" value="ENSSANP00000082847.1"/>
    <property type="gene ID" value="ENSSANG00000041086.1"/>
</dbReference>
<dbReference type="InterPro" id="IPR010793">
    <property type="entry name" value="Ribosomal_mL37/mL65"/>
</dbReference>
<dbReference type="GO" id="GO:0005739">
    <property type="term" value="C:mitochondrion"/>
    <property type="evidence" value="ECO:0007669"/>
    <property type="project" value="UniProtKB-SubCell"/>
</dbReference>
<reference evidence="9" key="1">
    <citation type="submission" date="2025-08" db="UniProtKB">
        <authorList>
            <consortium name="Ensembl"/>
        </authorList>
    </citation>
    <scope>IDENTIFICATION</scope>
</reference>
<dbReference type="OrthoDB" id="5835618at2759"/>
<keyword evidence="5" id="KW-0687">Ribonucleoprotein</keyword>
<dbReference type="CTD" id="51253"/>
<gene>
    <name evidence="9" type="primary">mrpl37</name>
</gene>
<comment type="subcellular location">
    <subcellularLocation>
        <location evidence="1">Mitochondrion</location>
    </subcellularLocation>
</comment>
<dbReference type="PANTHER" id="PTHR15889:SF2">
    <property type="entry name" value="LARGE RIBOSOMAL SUBUNIT PROTEIN ML37"/>
    <property type="match status" value="1"/>
</dbReference>
<dbReference type="GO" id="GO:0005840">
    <property type="term" value="C:ribosome"/>
    <property type="evidence" value="ECO:0007669"/>
    <property type="project" value="UniProtKB-KW"/>
</dbReference>
<dbReference type="GO" id="GO:0003735">
    <property type="term" value="F:structural constituent of ribosome"/>
    <property type="evidence" value="ECO:0007669"/>
    <property type="project" value="InterPro"/>
</dbReference>
<evidence type="ECO:0000313" key="9">
    <source>
        <dbReference type="Ensembl" id="ENSSANP00000082847.1"/>
    </source>
</evidence>
<evidence type="ECO:0000256" key="3">
    <source>
        <dbReference type="ARBA" id="ARBA00022980"/>
    </source>
</evidence>
<dbReference type="Proteomes" id="UP000472260">
    <property type="component" value="Unassembled WGS sequence"/>
</dbReference>
<protein>
    <recommendedName>
        <fullName evidence="7">Large ribosomal subunit protein mL37</fullName>
    </recommendedName>
    <alternativeName>
        <fullName evidence="8">39S ribosomal protein L37, mitochondrial</fullName>
    </alternativeName>
</protein>
<comment type="similarity">
    <text evidence="6">Belongs to the mitochondrion-specific ribosomal protein mL37 family.</text>
</comment>
<organism evidence="9 10">
    <name type="scientific">Sinocyclocheilus anshuiensis</name>
    <dbReference type="NCBI Taxonomy" id="1608454"/>
    <lineage>
        <taxon>Eukaryota</taxon>
        <taxon>Metazoa</taxon>
        <taxon>Chordata</taxon>
        <taxon>Craniata</taxon>
        <taxon>Vertebrata</taxon>
        <taxon>Euteleostomi</taxon>
        <taxon>Actinopterygii</taxon>
        <taxon>Neopterygii</taxon>
        <taxon>Teleostei</taxon>
        <taxon>Ostariophysi</taxon>
        <taxon>Cypriniformes</taxon>
        <taxon>Cyprinidae</taxon>
        <taxon>Cyprininae</taxon>
        <taxon>Sinocyclocheilus</taxon>
    </lineage>
</organism>
<evidence type="ECO:0000256" key="2">
    <source>
        <dbReference type="ARBA" id="ARBA00022946"/>
    </source>
</evidence>
<proteinExistence type="inferred from homology"/>
<keyword evidence="10" id="KW-1185">Reference proteome</keyword>
<dbReference type="KEGG" id="sanh:107700529"/>
<keyword evidence="2" id="KW-0809">Transit peptide</keyword>
<name>A0A671RHW1_9TELE</name>
<keyword evidence="4" id="KW-0496">Mitochondrion</keyword>
<evidence type="ECO:0000256" key="4">
    <source>
        <dbReference type="ARBA" id="ARBA00023128"/>
    </source>
</evidence>
<dbReference type="InterPro" id="IPR052482">
    <property type="entry name" value="mtLSU_mL37"/>
</dbReference>
<evidence type="ECO:0000256" key="8">
    <source>
        <dbReference type="ARBA" id="ARBA00041617"/>
    </source>
</evidence>
<dbReference type="GO" id="GO:0006412">
    <property type="term" value="P:translation"/>
    <property type="evidence" value="ECO:0007669"/>
    <property type="project" value="InterPro"/>
</dbReference>
<evidence type="ECO:0000256" key="6">
    <source>
        <dbReference type="ARBA" id="ARBA00037985"/>
    </source>
</evidence>
<dbReference type="GeneID" id="107700529"/>
<accession>A0A671RHW1</accession>
<evidence type="ECO:0000256" key="1">
    <source>
        <dbReference type="ARBA" id="ARBA00004173"/>
    </source>
</evidence>
<sequence length="434" mass="49283">MLVKMFKATAQRVSTSAYKITQNCKSKDSHSVLIMIPHGRRCLSTSSCLYGKILPRRKPRVVHEISGLEPITYADRMHFVPGLAKPKFPPWERGWKEPNHYQSPNLEDMPLYKDKPCYIFNQRTNVLEGVRQALWLSKSVLIKGLPDQILTLAEDPANHIENQDERVQNAIKNSRLWDTTEHRPPRERFCPSLLNGLLHLCGGLQVTHPELAKRILAEKYSLAATWRRGEDVFQVRGQNGLLLNSMTPLPVVAGQEQIQSTADQALETFYPIAPTIDLQNTHVYQEKNDTGFRKDYPYPHAHTLFLMEMGNTPKLLPEQLRAKMVMFTFGNALARAQALYGKEPSVLEKPIVVQSVATNGRLFQFVVFQLNTTDLQSDSGVKNLAWVDEDQPLYEFAKVKPLIKKKVVQVPAGLSGYQPNTFKKFLALYLHGAV</sequence>
<dbReference type="RefSeq" id="XP_016357700.1">
    <property type="nucleotide sequence ID" value="XM_016502214.1"/>
</dbReference>
<evidence type="ECO:0000256" key="5">
    <source>
        <dbReference type="ARBA" id="ARBA00023274"/>
    </source>
</evidence>
<reference evidence="9" key="2">
    <citation type="submission" date="2025-09" db="UniProtKB">
        <authorList>
            <consortium name="Ensembl"/>
        </authorList>
    </citation>
    <scope>IDENTIFICATION</scope>
</reference>
<dbReference type="Pfam" id="PF07147">
    <property type="entry name" value="PDCD9"/>
    <property type="match status" value="1"/>
</dbReference>
<dbReference type="GO" id="GO:1990904">
    <property type="term" value="C:ribonucleoprotein complex"/>
    <property type="evidence" value="ECO:0007669"/>
    <property type="project" value="UniProtKB-KW"/>
</dbReference>
<evidence type="ECO:0000313" key="10">
    <source>
        <dbReference type="Proteomes" id="UP000472260"/>
    </source>
</evidence>
<evidence type="ECO:0000256" key="7">
    <source>
        <dbReference type="ARBA" id="ARBA00039442"/>
    </source>
</evidence>
<keyword evidence="3" id="KW-0689">Ribosomal protein</keyword>
<dbReference type="PANTHER" id="PTHR15889">
    <property type="entry name" value="MITOCHONDRIAL RIBOSOMAL PROTEIN L37"/>
    <property type="match status" value="1"/>
</dbReference>